<feature type="transmembrane region" description="Helical" evidence="1">
    <location>
        <begin position="140"/>
        <end position="160"/>
    </location>
</feature>
<name>A0A3E2DHB4_9ACTN</name>
<evidence type="ECO:0008006" key="4">
    <source>
        <dbReference type="Google" id="ProtNLM"/>
    </source>
</evidence>
<keyword evidence="1" id="KW-0812">Transmembrane</keyword>
<feature type="transmembrane region" description="Helical" evidence="1">
    <location>
        <begin position="207"/>
        <end position="225"/>
    </location>
</feature>
<dbReference type="AlphaFoldDB" id="A0A3E2DHB4"/>
<dbReference type="InterPro" id="IPR009339">
    <property type="entry name" value="DUF998"/>
</dbReference>
<proteinExistence type="predicted"/>
<keyword evidence="1" id="KW-0472">Membrane</keyword>
<comment type="caution">
    <text evidence="2">The sequence shown here is derived from an EMBL/GenBank/DDBJ whole genome shotgun (WGS) entry which is preliminary data.</text>
</comment>
<feature type="transmembrane region" description="Helical" evidence="1">
    <location>
        <begin position="98"/>
        <end position="116"/>
    </location>
</feature>
<keyword evidence="1" id="KW-1133">Transmembrane helix</keyword>
<evidence type="ECO:0000256" key="1">
    <source>
        <dbReference type="SAM" id="Phobius"/>
    </source>
</evidence>
<feature type="transmembrane region" description="Helical" evidence="1">
    <location>
        <begin position="20"/>
        <end position="42"/>
    </location>
</feature>
<dbReference type="Proteomes" id="UP000259211">
    <property type="component" value="Unassembled WGS sequence"/>
</dbReference>
<gene>
    <name evidence="2" type="ORF">CHT91_04845</name>
</gene>
<dbReference type="EMBL" id="NOWI01000004">
    <property type="protein sequence ID" value="RFT44807.1"/>
    <property type="molecule type" value="Genomic_DNA"/>
</dbReference>
<sequence length="236" mass="25870">MGRPSVLNPHREATCRRWRATFLIFASLASLTWAFAGVLNPAMSQLHAFVSEYSARDQPWRYLFQTTDVIMGASLCLAGLATLAWVGRRPLGRQGWSGIGFVAGGLFSVLDALVTMDCSPTRSTACLAAEEAGHVSPSHLVHVGTSTIVVVGFALPILLLNSTMTRFRTFGLVVAWAWIVFTLLNGIGAMDWFDGTPMDYTGIWQRFSLSLGTLWWLTLAADDIITSRAQRRPVTC</sequence>
<protein>
    <recommendedName>
        <fullName evidence="4">DUF998 domain-containing protein</fullName>
    </recommendedName>
</protein>
<accession>A0A3E2DHB4</accession>
<organism evidence="2 3">
    <name type="scientific">Cutibacterium avidum</name>
    <dbReference type="NCBI Taxonomy" id="33010"/>
    <lineage>
        <taxon>Bacteria</taxon>
        <taxon>Bacillati</taxon>
        <taxon>Actinomycetota</taxon>
        <taxon>Actinomycetes</taxon>
        <taxon>Propionibacteriales</taxon>
        <taxon>Propionibacteriaceae</taxon>
        <taxon>Cutibacterium</taxon>
    </lineage>
</organism>
<dbReference type="Pfam" id="PF06197">
    <property type="entry name" value="DUF998"/>
    <property type="match status" value="1"/>
</dbReference>
<reference evidence="2 3" key="1">
    <citation type="submission" date="2017-07" db="EMBL/GenBank/DDBJ databases">
        <authorList>
            <person name="Sun Z.S."/>
            <person name="Albrecht U."/>
            <person name="Echele G."/>
            <person name="Lee C.C."/>
        </authorList>
    </citation>
    <scope>NUCLEOTIDE SEQUENCE [LARGE SCALE GENOMIC DNA]</scope>
    <source>
        <strain evidence="2 3">P16-029</strain>
    </source>
</reference>
<feature type="transmembrane region" description="Helical" evidence="1">
    <location>
        <begin position="62"/>
        <end position="86"/>
    </location>
</feature>
<evidence type="ECO:0000313" key="2">
    <source>
        <dbReference type="EMBL" id="RFT44807.1"/>
    </source>
</evidence>
<evidence type="ECO:0000313" key="3">
    <source>
        <dbReference type="Proteomes" id="UP000259211"/>
    </source>
</evidence>
<feature type="transmembrane region" description="Helical" evidence="1">
    <location>
        <begin position="167"/>
        <end position="187"/>
    </location>
</feature>